<keyword evidence="2" id="KW-0472">Membrane</keyword>
<keyword evidence="2" id="KW-0812">Transmembrane</keyword>
<dbReference type="EMBL" id="BAAAMU010000010">
    <property type="protein sequence ID" value="GAA1623229.1"/>
    <property type="molecule type" value="Genomic_DNA"/>
</dbReference>
<comment type="caution">
    <text evidence="3">The sequence shown here is derived from an EMBL/GenBank/DDBJ whole genome shotgun (WGS) entry which is preliminary data.</text>
</comment>
<feature type="region of interest" description="Disordered" evidence="1">
    <location>
        <begin position="43"/>
        <end position="72"/>
    </location>
</feature>
<feature type="compositionally biased region" description="Pro residues" evidence="1">
    <location>
        <begin position="46"/>
        <end position="58"/>
    </location>
</feature>
<name>A0ABP4QWR9_9ACTN</name>
<gene>
    <name evidence="3" type="ORF">GCM10009733_019870</name>
</gene>
<reference evidence="4" key="1">
    <citation type="journal article" date="2019" name="Int. J. Syst. Evol. Microbiol.">
        <title>The Global Catalogue of Microorganisms (GCM) 10K type strain sequencing project: providing services to taxonomists for standard genome sequencing and annotation.</title>
        <authorList>
            <consortium name="The Broad Institute Genomics Platform"/>
            <consortium name="The Broad Institute Genome Sequencing Center for Infectious Disease"/>
            <person name="Wu L."/>
            <person name="Ma J."/>
        </authorList>
    </citation>
    <scope>NUCLEOTIDE SEQUENCE [LARGE SCALE GENOMIC DNA]</scope>
    <source>
        <strain evidence="4">JCM 13929</strain>
    </source>
</reference>
<evidence type="ECO:0000313" key="3">
    <source>
        <dbReference type="EMBL" id="GAA1623229.1"/>
    </source>
</evidence>
<evidence type="ECO:0000313" key="4">
    <source>
        <dbReference type="Proteomes" id="UP001500064"/>
    </source>
</evidence>
<proteinExistence type="predicted"/>
<evidence type="ECO:0008006" key="5">
    <source>
        <dbReference type="Google" id="ProtNLM"/>
    </source>
</evidence>
<keyword evidence="2" id="KW-1133">Transmembrane helix</keyword>
<feature type="compositionally biased region" description="Low complexity" evidence="1">
    <location>
        <begin position="63"/>
        <end position="72"/>
    </location>
</feature>
<organism evidence="3 4">
    <name type="scientific">Nonomuraea maheshkhaliensis</name>
    <dbReference type="NCBI Taxonomy" id="419590"/>
    <lineage>
        <taxon>Bacteria</taxon>
        <taxon>Bacillati</taxon>
        <taxon>Actinomycetota</taxon>
        <taxon>Actinomycetes</taxon>
        <taxon>Streptosporangiales</taxon>
        <taxon>Streptosporangiaceae</taxon>
        <taxon>Nonomuraea</taxon>
    </lineage>
</organism>
<accession>A0ABP4QWR9</accession>
<protein>
    <recommendedName>
        <fullName evidence="5">DUF4245 domain-containing protein</fullName>
    </recommendedName>
</protein>
<dbReference type="Proteomes" id="UP001500064">
    <property type="component" value="Unassembled WGS sequence"/>
</dbReference>
<evidence type="ECO:0000256" key="2">
    <source>
        <dbReference type="SAM" id="Phobius"/>
    </source>
</evidence>
<dbReference type="RefSeq" id="WP_346103339.1">
    <property type="nucleotide sequence ID" value="NZ_BAAAMU010000010.1"/>
</dbReference>
<evidence type="ECO:0000256" key="1">
    <source>
        <dbReference type="SAM" id="MobiDB-lite"/>
    </source>
</evidence>
<feature type="transmembrane region" description="Helical" evidence="2">
    <location>
        <begin position="12"/>
        <end position="32"/>
    </location>
</feature>
<keyword evidence="4" id="KW-1185">Reference proteome</keyword>
<sequence length="206" mass="21376">MIPEGHELGQGARAALAAMALGVTALIIYGLFSSGFGRPPHLALPTPRPAPALPPEPAPTSEGPGAAAGAVGPRPIRPLTVISADLWLTHLPQGLERSGGGVLSRRPGVEGGAWARFGEAGRFVEVQVEHGTVAADWDRYRKRVTMSAARPVTVRGKPALAGRHPAGGRVIVWLERPGTGAWVRVGDPLSDDLVAIAASIRARVGD</sequence>